<dbReference type="InterPro" id="IPR036869">
    <property type="entry name" value="J_dom_sf"/>
</dbReference>
<dbReference type="EMBL" id="JAJAGQ010000006">
    <property type="protein sequence ID" value="KAJ8559258.1"/>
    <property type="molecule type" value="Genomic_DNA"/>
</dbReference>
<dbReference type="GO" id="GO:0005737">
    <property type="term" value="C:cytoplasm"/>
    <property type="evidence" value="ECO:0007669"/>
    <property type="project" value="TreeGrafter"/>
</dbReference>
<proteinExistence type="predicted"/>
<evidence type="ECO:0000313" key="3">
    <source>
        <dbReference type="Proteomes" id="UP001152561"/>
    </source>
</evidence>
<dbReference type="AlphaFoldDB" id="A0A9Q1RGF0"/>
<feature type="domain" description="J" evidence="1">
    <location>
        <begin position="39"/>
        <end position="103"/>
    </location>
</feature>
<name>A0A9Q1RGF0_9SOLA</name>
<dbReference type="GO" id="GO:0031982">
    <property type="term" value="C:vesicle"/>
    <property type="evidence" value="ECO:0007669"/>
    <property type="project" value="TreeGrafter"/>
</dbReference>
<organism evidence="2 3">
    <name type="scientific">Anisodus acutangulus</name>
    <dbReference type="NCBI Taxonomy" id="402998"/>
    <lineage>
        <taxon>Eukaryota</taxon>
        <taxon>Viridiplantae</taxon>
        <taxon>Streptophyta</taxon>
        <taxon>Embryophyta</taxon>
        <taxon>Tracheophyta</taxon>
        <taxon>Spermatophyta</taxon>
        <taxon>Magnoliopsida</taxon>
        <taxon>eudicotyledons</taxon>
        <taxon>Gunneridae</taxon>
        <taxon>Pentapetalae</taxon>
        <taxon>asterids</taxon>
        <taxon>lamiids</taxon>
        <taxon>Solanales</taxon>
        <taxon>Solanaceae</taxon>
        <taxon>Solanoideae</taxon>
        <taxon>Hyoscyameae</taxon>
        <taxon>Anisodus</taxon>
    </lineage>
</organism>
<dbReference type="PANTHER" id="PTHR23172:SF19">
    <property type="entry name" value="J DOMAIN-CONTAINING PROTEIN"/>
    <property type="match status" value="1"/>
</dbReference>
<keyword evidence="3" id="KW-1185">Reference proteome</keyword>
<dbReference type="GO" id="GO:0030276">
    <property type="term" value="F:clathrin binding"/>
    <property type="evidence" value="ECO:0007669"/>
    <property type="project" value="TreeGrafter"/>
</dbReference>
<dbReference type="GO" id="GO:0072583">
    <property type="term" value="P:clathrin-dependent endocytosis"/>
    <property type="evidence" value="ECO:0007669"/>
    <property type="project" value="TreeGrafter"/>
</dbReference>
<dbReference type="PANTHER" id="PTHR23172">
    <property type="entry name" value="AUXILIN/CYCLIN G-ASSOCIATED KINASE-RELATED"/>
    <property type="match status" value="1"/>
</dbReference>
<dbReference type="SUPFAM" id="SSF46565">
    <property type="entry name" value="Chaperone J-domain"/>
    <property type="match status" value="1"/>
</dbReference>
<accession>A0A9Q1RGF0</accession>
<evidence type="ECO:0000313" key="2">
    <source>
        <dbReference type="EMBL" id="KAJ8559258.1"/>
    </source>
</evidence>
<dbReference type="OrthoDB" id="1717591at2759"/>
<dbReference type="GO" id="GO:0072318">
    <property type="term" value="P:clathrin coat disassembly"/>
    <property type="evidence" value="ECO:0007669"/>
    <property type="project" value="TreeGrafter"/>
</dbReference>
<gene>
    <name evidence="2" type="ORF">K7X08_000026</name>
</gene>
<dbReference type="Proteomes" id="UP001152561">
    <property type="component" value="Unassembled WGS sequence"/>
</dbReference>
<dbReference type="FunFam" id="1.10.287.110:FF:000043">
    <property type="entry name" value="J-domain protein required for chloroplast accumulation response 1"/>
    <property type="match status" value="1"/>
</dbReference>
<sequence>MSWRISETSDFEIKRWAAGKEGNLRALLSTLQYVLWPECGWQPVSLTDLITGASVKKAYRKATLCIHPDKVQQKGANLQQKYIAEKVFDLLKEAWNKFNSEELF</sequence>
<evidence type="ECO:0000259" key="1">
    <source>
        <dbReference type="PROSITE" id="PS50076"/>
    </source>
</evidence>
<dbReference type="Gene3D" id="1.10.287.110">
    <property type="entry name" value="DnaJ domain"/>
    <property type="match status" value="1"/>
</dbReference>
<dbReference type="PROSITE" id="PS50076">
    <property type="entry name" value="DNAJ_2"/>
    <property type="match status" value="1"/>
</dbReference>
<dbReference type="InterPro" id="IPR001623">
    <property type="entry name" value="DnaJ_domain"/>
</dbReference>
<comment type="caution">
    <text evidence="2">The sequence shown here is derived from an EMBL/GenBank/DDBJ whole genome shotgun (WGS) entry which is preliminary data.</text>
</comment>
<protein>
    <recommendedName>
        <fullName evidence="1">J domain-containing protein</fullName>
    </recommendedName>
</protein>
<reference evidence="3" key="1">
    <citation type="journal article" date="2023" name="Proc. Natl. Acad. Sci. U.S.A.">
        <title>Genomic and structural basis for evolution of tropane alkaloid biosynthesis.</title>
        <authorList>
            <person name="Wanga Y.-J."/>
            <person name="Taina T."/>
            <person name="Yua J.-Y."/>
            <person name="Lia J."/>
            <person name="Xua B."/>
            <person name="Chenc J."/>
            <person name="D'Auriad J.C."/>
            <person name="Huanga J.-P."/>
            <person name="Huanga S.-X."/>
        </authorList>
    </citation>
    <scope>NUCLEOTIDE SEQUENCE [LARGE SCALE GENOMIC DNA]</scope>
    <source>
        <strain evidence="3">cv. KIB-2019</strain>
    </source>
</reference>